<sequence length="149" mass="17593">MAVNLRLRVYPNMTYIYHFRSSDQTVLGIFVRRTCFIAYRVFGERGNEFVPFYDAHDVVLSTSRRGFQVSSLEISDNRIRVCWLRSTLLLAFDCSLTFHFCSNEFLSGRSSIKNCFRFYRLSLKPSIFEPNSISIKLLERSTRRLCCIW</sequence>
<dbReference type="EMBL" id="JWZT01005374">
    <property type="protein sequence ID" value="KII61236.1"/>
    <property type="molecule type" value="Genomic_DNA"/>
</dbReference>
<evidence type="ECO:0000313" key="2">
    <source>
        <dbReference type="Proteomes" id="UP000031668"/>
    </source>
</evidence>
<organism evidence="1 2">
    <name type="scientific">Thelohanellus kitauei</name>
    <name type="common">Myxosporean</name>
    <dbReference type="NCBI Taxonomy" id="669202"/>
    <lineage>
        <taxon>Eukaryota</taxon>
        <taxon>Metazoa</taxon>
        <taxon>Cnidaria</taxon>
        <taxon>Myxozoa</taxon>
        <taxon>Myxosporea</taxon>
        <taxon>Bivalvulida</taxon>
        <taxon>Platysporina</taxon>
        <taxon>Myxobolidae</taxon>
        <taxon>Thelohanellus</taxon>
    </lineage>
</organism>
<evidence type="ECO:0000313" key="1">
    <source>
        <dbReference type="EMBL" id="KII61236.1"/>
    </source>
</evidence>
<name>A0A0C2MHU2_THEKT</name>
<comment type="caution">
    <text evidence="1">The sequence shown here is derived from an EMBL/GenBank/DDBJ whole genome shotgun (WGS) entry which is preliminary data.</text>
</comment>
<gene>
    <name evidence="1" type="ORF">RF11_11321</name>
</gene>
<accession>A0A0C2MHU2</accession>
<dbReference type="Proteomes" id="UP000031668">
    <property type="component" value="Unassembled WGS sequence"/>
</dbReference>
<keyword evidence="2" id="KW-1185">Reference proteome</keyword>
<proteinExistence type="predicted"/>
<protein>
    <submittedName>
        <fullName evidence="1">Uncharacterized protein</fullName>
    </submittedName>
</protein>
<dbReference type="AlphaFoldDB" id="A0A0C2MHU2"/>
<reference evidence="1 2" key="1">
    <citation type="journal article" date="2014" name="Genome Biol. Evol.">
        <title>The genome of the myxosporean Thelohanellus kitauei shows adaptations to nutrient acquisition within its fish host.</title>
        <authorList>
            <person name="Yang Y."/>
            <person name="Xiong J."/>
            <person name="Zhou Z."/>
            <person name="Huo F."/>
            <person name="Miao W."/>
            <person name="Ran C."/>
            <person name="Liu Y."/>
            <person name="Zhang J."/>
            <person name="Feng J."/>
            <person name="Wang M."/>
            <person name="Wang M."/>
            <person name="Wang L."/>
            <person name="Yao B."/>
        </authorList>
    </citation>
    <scope>NUCLEOTIDE SEQUENCE [LARGE SCALE GENOMIC DNA]</scope>
    <source>
        <strain evidence="1">Wuqing</strain>
    </source>
</reference>